<dbReference type="AlphaFoldDB" id="A0A1C6VYV2"/>
<dbReference type="Proteomes" id="UP000199001">
    <property type="component" value="Unassembled WGS sequence"/>
</dbReference>
<dbReference type="RefSeq" id="WP_091106235.1">
    <property type="nucleotide sequence ID" value="NZ_FMHZ01000002.1"/>
</dbReference>
<feature type="transmembrane region" description="Helical" evidence="1">
    <location>
        <begin position="72"/>
        <end position="92"/>
    </location>
</feature>
<keyword evidence="1" id="KW-1133">Transmembrane helix</keyword>
<gene>
    <name evidence="2" type="ORF">GA0070606_5678</name>
</gene>
<accession>A0A1C6VYV2</accession>
<evidence type="ECO:0000313" key="2">
    <source>
        <dbReference type="EMBL" id="SCL71304.1"/>
    </source>
</evidence>
<keyword evidence="3" id="KW-1185">Reference proteome</keyword>
<sequence length="197" mass="22113">MTSTARKASPGLMASINGRYHRTALALYLAVVVGHWAEHLVQAYQIWILGWPRPEARGVLGMPFPWLVSSEWLHYGYAVVMLIGLFLLLPGFTGRSRAWWTVALALQFWHHIEHGLLLVQAHSSFRLPGSAEPTSLLQLIVPRVELHLFYNSVVFVPMVIAMYLHLRPNAEERAAARCSCVRPTDVPAWRGPVAATD</sequence>
<keyword evidence="1" id="KW-0812">Transmembrane</keyword>
<dbReference type="STRING" id="47855.GA0070606_5678"/>
<protein>
    <submittedName>
        <fullName evidence="2">Uncharacterized protein</fullName>
    </submittedName>
</protein>
<name>A0A1C6VYV2_9ACTN</name>
<dbReference type="OrthoDB" id="3619281at2"/>
<evidence type="ECO:0000313" key="3">
    <source>
        <dbReference type="Proteomes" id="UP000199001"/>
    </source>
</evidence>
<dbReference type="EMBL" id="FMHZ01000002">
    <property type="protein sequence ID" value="SCL71304.1"/>
    <property type="molecule type" value="Genomic_DNA"/>
</dbReference>
<proteinExistence type="predicted"/>
<keyword evidence="1" id="KW-0472">Membrane</keyword>
<organism evidence="2 3">
    <name type="scientific">Micromonospora citrea</name>
    <dbReference type="NCBI Taxonomy" id="47855"/>
    <lineage>
        <taxon>Bacteria</taxon>
        <taxon>Bacillati</taxon>
        <taxon>Actinomycetota</taxon>
        <taxon>Actinomycetes</taxon>
        <taxon>Micromonosporales</taxon>
        <taxon>Micromonosporaceae</taxon>
        <taxon>Micromonospora</taxon>
    </lineage>
</organism>
<evidence type="ECO:0000256" key="1">
    <source>
        <dbReference type="SAM" id="Phobius"/>
    </source>
</evidence>
<reference evidence="3" key="1">
    <citation type="submission" date="2016-06" db="EMBL/GenBank/DDBJ databases">
        <authorList>
            <person name="Varghese N."/>
            <person name="Submissions Spin"/>
        </authorList>
    </citation>
    <scope>NUCLEOTIDE SEQUENCE [LARGE SCALE GENOMIC DNA]</scope>
    <source>
        <strain evidence="3">DSM 43903</strain>
    </source>
</reference>